<proteinExistence type="predicted"/>
<accession>A0A7X0D6P9</accession>
<dbReference type="Proteomes" id="UP000546642">
    <property type="component" value="Unassembled WGS sequence"/>
</dbReference>
<name>A0A7X0D6P9_9ACTN</name>
<dbReference type="AlphaFoldDB" id="A0A7X0D6P9"/>
<dbReference type="Pfam" id="PF06271">
    <property type="entry name" value="RDD"/>
    <property type="match status" value="1"/>
</dbReference>
<protein>
    <submittedName>
        <fullName evidence="7">Putative RDD family membrane protein YckC</fullName>
    </submittedName>
</protein>
<feature type="domain" description="RDD" evidence="6">
    <location>
        <begin position="2"/>
        <end position="83"/>
    </location>
</feature>
<sequence>MGAHLIDLVIIFALLAGVFAVGGLGIGAVAGDGPVAGYVVVPLFLLTYVGAFASAFCYRWLCHAKSGQTLGKRALGIQVVARQTLHDKTADTIVIEKPQTP</sequence>
<comment type="caution">
    <text evidence="7">The sequence shown here is derived from an EMBL/GenBank/DDBJ whole genome shotgun (WGS) entry which is preliminary data.</text>
</comment>
<dbReference type="InterPro" id="IPR010432">
    <property type="entry name" value="RDD"/>
</dbReference>
<comment type="subcellular location">
    <subcellularLocation>
        <location evidence="1">Membrane</location>
        <topology evidence="1">Multi-pass membrane protein</topology>
    </subcellularLocation>
</comment>
<keyword evidence="4 5" id="KW-0472">Membrane</keyword>
<keyword evidence="2 5" id="KW-0812">Transmembrane</keyword>
<reference evidence="7 8" key="1">
    <citation type="submission" date="2020-08" db="EMBL/GenBank/DDBJ databases">
        <title>Sequencing the genomes of 1000 actinobacteria strains.</title>
        <authorList>
            <person name="Klenk H.-P."/>
        </authorList>
    </citation>
    <scope>NUCLEOTIDE SEQUENCE [LARGE SCALE GENOMIC DNA]</scope>
    <source>
        <strain evidence="7 8">DSM 46659</strain>
    </source>
</reference>
<feature type="transmembrane region" description="Helical" evidence="5">
    <location>
        <begin position="5"/>
        <end position="29"/>
    </location>
</feature>
<gene>
    <name evidence="7" type="ORF">HNR23_003525</name>
</gene>
<feature type="transmembrane region" description="Helical" evidence="5">
    <location>
        <begin position="35"/>
        <end position="58"/>
    </location>
</feature>
<dbReference type="GO" id="GO:0016020">
    <property type="term" value="C:membrane"/>
    <property type="evidence" value="ECO:0007669"/>
    <property type="project" value="UniProtKB-SubCell"/>
</dbReference>
<evidence type="ECO:0000313" key="7">
    <source>
        <dbReference type="EMBL" id="MBB6173465.1"/>
    </source>
</evidence>
<evidence type="ECO:0000259" key="6">
    <source>
        <dbReference type="Pfam" id="PF06271"/>
    </source>
</evidence>
<evidence type="ECO:0000256" key="2">
    <source>
        <dbReference type="ARBA" id="ARBA00022692"/>
    </source>
</evidence>
<dbReference type="EMBL" id="JACHDS010000001">
    <property type="protein sequence ID" value="MBB6173465.1"/>
    <property type="molecule type" value="Genomic_DNA"/>
</dbReference>
<keyword evidence="3 5" id="KW-1133">Transmembrane helix</keyword>
<evidence type="ECO:0000256" key="1">
    <source>
        <dbReference type="ARBA" id="ARBA00004141"/>
    </source>
</evidence>
<keyword evidence="8" id="KW-1185">Reference proteome</keyword>
<organism evidence="7 8">
    <name type="scientific">Nocardiopsis mwathae</name>
    <dbReference type="NCBI Taxonomy" id="1472723"/>
    <lineage>
        <taxon>Bacteria</taxon>
        <taxon>Bacillati</taxon>
        <taxon>Actinomycetota</taxon>
        <taxon>Actinomycetes</taxon>
        <taxon>Streptosporangiales</taxon>
        <taxon>Nocardiopsidaceae</taxon>
        <taxon>Nocardiopsis</taxon>
    </lineage>
</organism>
<evidence type="ECO:0000313" key="8">
    <source>
        <dbReference type="Proteomes" id="UP000546642"/>
    </source>
</evidence>
<evidence type="ECO:0000256" key="4">
    <source>
        <dbReference type="ARBA" id="ARBA00023136"/>
    </source>
</evidence>
<evidence type="ECO:0000256" key="5">
    <source>
        <dbReference type="SAM" id="Phobius"/>
    </source>
</evidence>
<evidence type="ECO:0000256" key="3">
    <source>
        <dbReference type="ARBA" id="ARBA00022989"/>
    </source>
</evidence>